<dbReference type="InterPro" id="IPR000387">
    <property type="entry name" value="Tyr_Pase_dom"/>
</dbReference>
<evidence type="ECO:0000313" key="2">
    <source>
        <dbReference type="EMBL" id="MBW7461589.1"/>
    </source>
</evidence>
<dbReference type="InterPro" id="IPR026893">
    <property type="entry name" value="Tyr/Ser_Pase_IphP-type"/>
</dbReference>
<feature type="non-terminal residue" evidence="2">
    <location>
        <position position="1"/>
    </location>
</feature>
<name>A0ABS7CKX0_9BACL</name>
<accession>A0ABS7CKX0</accession>
<sequence>TLFHCKAGKDRTGIVAALLLDLAGVPHEIIAEDYALTAVCLAPLMEELRKGRPMTVSPEQYEIHLGSPPDNMIVLLNHIKSAYGDAEGYLLSIGLKTEQIQALKQRMIED</sequence>
<feature type="domain" description="Tyrosine specific protein phosphatases" evidence="1">
    <location>
        <begin position="1"/>
        <end position="63"/>
    </location>
</feature>
<keyword evidence="3" id="KW-1185">Reference proteome</keyword>
<dbReference type="PROSITE" id="PS50056">
    <property type="entry name" value="TYR_PHOSPHATASE_2"/>
    <property type="match status" value="1"/>
</dbReference>
<dbReference type="Gene3D" id="3.90.190.10">
    <property type="entry name" value="Protein tyrosine phosphatase superfamily"/>
    <property type="match status" value="1"/>
</dbReference>
<dbReference type="Proteomes" id="UP001519887">
    <property type="component" value="Unassembled WGS sequence"/>
</dbReference>
<dbReference type="InterPro" id="IPR016130">
    <property type="entry name" value="Tyr_Pase_AS"/>
</dbReference>
<dbReference type="Pfam" id="PF13350">
    <property type="entry name" value="Y_phosphatase3"/>
    <property type="match status" value="1"/>
</dbReference>
<reference evidence="2 3" key="1">
    <citation type="submission" date="2021-07" db="EMBL/GenBank/DDBJ databases">
        <title>Paenibacillus radiodurans sp. nov., isolated from the southeastern edge of Tengger Desert.</title>
        <authorList>
            <person name="Zhang G."/>
        </authorList>
    </citation>
    <scope>NUCLEOTIDE SEQUENCE [LARGE SCALE GENOMIC DNA]</scope>
    <source>
        <strain evidence="2 3">CCM 7311</strain>
    </source>
</reference>
<proteinExistence type="predicted"/>
<evidence type="ECO:0000259" key="1">
    <source>
        <dbReference type="PROSITE" id="PS50056"/>
    </source>
</evidence>
<dbReference type="EMBL" id="JAHZIK010003085">
    <property type="protein sequence ID" value="MBW7461589.1"/>
    <property type="molecule type" value="Genomic_DNA"/>
</dbReference>
<dbReference type="PROSITE" id="PS00383">
    <property type="entry name" value="TYR_PHOSPHATASE_1"/>
    <property type="match status" value="1"/>
</dbReference>
<dbReference type="SUPFAM" id="SSF52799">
    <property type="entry name" value="(Phosphotyrosine protein) phosphatases II"/>
    <property type="match status" value="1"/>
</dbReference>
<gene>
    <name evidence="2" type="ORF">K0U00_46780</name>
</gene>
<comment type="caution">
    <text evidence="2">The sequence shown here is derived from an EMBL/GenBank/DDBJ whole genome shotgun (WGS) entry which is preliminary data.</text>
</comment>
<organism evidence="2 3">
    <name type="scientific">Paenibacillus sepulcri</name>
    <dbReference type="NCBI Taxonomy" id="359917"/>
    <lineage>
        <taxon>Bacteria</taxon>
        <taxon>Bacillati</taxon>
        <taxon>Bacillota</taxon>
        <taxon>Bacilli</taxon>
        <taxon>Bacillales</taxon>
        <taxon>Paenibacillaceae</taxon>
        <taxon>Paenibacillus</taxon>
    </lineage>
</organism>
<dbReference type="InterPro" id="IPR029021">
    <property type="entry name" value="Prot-tyrosine_phosphatase-like"/>
</dbReference>
<protein>
    <submittedName>
        <fullName evidence="2">Tyrosine-protein phosphatase</fullName>
    </submittedName>
</protein>
<evidence type="ECO:0000313" key="3">
    <source>
        <dbReference type="Proteomes" id="UP001519887"/>
    </source>
</evidence>